<dbReference type="OrthoDB" id="3248304at2759"/>
<protein>
    <submittedName>
        <fullName evidence="1">Unplaced genomic scaffold PAXINscaffold_45, whole genome shotgun sequence</fullName>
    </submittedName>
</protein>
<sequence>MDDAYSFVSEANALKSIESNRKIISAMSEHTAECARLIEEIANSNDLAAAVLAPVMEARAQTYIAQFERHKMSLQQRANIQTAVLVRELGAQSRLRAMRCTKHVDYRSVPSRDTLAPHLADIVDDVTSWVKRNTGERVYFLEGVPDFRHP</sequence>
<keyword evidence="2" id="KW-1185">Reference proteome</keyword>
<organism evidence="1 2">
    <name type="scientific">Paxillus involutus ATCC 200175</name>
    <dbReference type="NCBI Taxonomy" id="664439"/>
    <lineage>
        <taxon>Eukaryota</taxon>
        <taxon>Fungi</taxon>
        <taxon>Dikarya</taxon>
        <taxon>Basidiomycota</taxon>
        <taxon>Agaricomycotina</taxon>
        <taxon>Agaricomycetes</taxon>
        <taxon>Agaricomycetidae</taxon>
        <taxon>Boletales</taxon>
        <taxon>Paxilineae</taxon>
        <taxon>Paxillaceae</taxon>
        <taxon>Paxillus</taxon>
    </lineage>
</organism>
<dbReference type="HOGENOM" id="CLU_1741162_0_0_1"/>
<dbReference type="EMBL" id="KN819367">
    <property type="protein sequence ID" value="KIJ12188.1"/>
    <property type="molecule type" value="Genomic_DNA"/>
</dbReference>
<dbReference type="Proteomes" id="UP000053647">
    <property type="component" value="Unassembled WGS sequence"/>
</dbReference>
<reference evidence="2" key="2">
    <citation type="submission" date="2015-01" db="EMBL/GenBank/DDBJ databases">
        <title>Evolutionary Origins and Diversification of the Mycorrhizal Mutualists.</title>
        <authorList>
            <consortium name="DOE Joint Genome Institute"/>
            <consortium name="Mycorrhizal Genomics Consortium"/>
            <person name="Kohler A."/>
            <person name="Kuo A."/>
            <person name="Nagy L.G."/>
            <person name="Floudas D."/>
            <person name="Copeland A."/>
            <person name="Barry K.W."/>
            <person name="Cichocki N."/>
            <person name="Veneault-Fourrey C."/>
            <person name="LaButti K."/>
            <person name="Lindquist E.A."/>
            <person name="Lipzen A."/>
            <person name="Lundell T."/>
            <person name="Morin E."/>
            <person name="Murat C."/>
            <person name="Riley R."/>
            <person name="Ohm R."/>
            <person name="Sun H."/>
            <person name="Tunlid A."/>
            <person name="Henrissat B."/>
            <person name="Grigoriev I.V."/>
            <person name="Hibbett D.S."/>
            <person name="Martin F."/>
        </authorList>
    </citation>
    <scope>NUCLEOTIDE SEQUENCE [LARGE SCALE GENOMIC DNA]</scope>
    <source>
        <strain evidence="2">ATCC 200175</strain>
    </source>
</reference>
<dbReference type="AlphaFoldDB" id="A0A0C9TNW7"/>
<proteinExistence type="predicted"/>
<evidence type="ECO:0000313" key="1">
    <source>
        <dbReference type="EMBL" id="KIJ12188.1"/>
    </source>
</evidence>
<name>A0A0C9TNW7_PAXIN</name>
<evidence type="ECO:0000313" key="2">
    <source>
        <dbReference type="Proteomes" id="UP000053647"/>
    </source>
</evidence>
<reference evidence="1 2" key="1">
    <citation type="submission" date="2014-06" db="EMBL/GenBank/DDBJ databases">
        <authorList>
            <consortium name="DOE Joint Genome Institute"/>
            <person name="Kuo A."/>
            <person name="Kohler A."/>
            <person name="Nagy L.G."/>
            <person name="Floudas D."/>
            <person name="Copeland A."/>
            <person name="Barry K.W."/>
            <person name="Cichocki N."/>
            <person name="Veneault-Fourrey C."/>
            <person name="LaButti K."/>
            <person name="Lindquist E.A."/>
            <person name="Lipzen A."/>
            <person name="Lundell T."/>
            <person name="Morin E."/>
            <person name="Murat C."/>
            <person name="Sun H."/>
            <person name="Tunlid A."/>
            <person name="Henrissat B."/>
            <person name="Grigoriev I.V."/>
            <person name="Hibbett D.S."/>
            <person name="Martin F."/>
            <person name="Nordberg H.P."/>
            <person name="Cantor M.N."/>
            <person name="Hua S.X."/>
        </authorList>
    </citation>
    <scope>NUCLEOTIDE SEQUENCE [LARGE SCALE GENOMIC DNA]</scope>
    <source>
        <strain evidence="1 2">ATCC 200175</strain>
    </source>
</reference>
<gene>
    <name evidence="1" type="ORF">PAXINDRAFT_14960</name>
</gene>
<accession>A0A0C9TNW7</accession>